<keyword evidence="3" id="KW-0175">Coiled coil</keyword>
<organism evidence="6">
    <name type="scientific">Oryza meridionalis</name>
    <dbReference type="NCBI Taxonomy" id="40149"/>
    <lineage>
        <taxon>Eukaryota</taxon>
        <taxon>Viridiplantae</taxon>
        <taxon>Streptophyta</taxon>
        <taxon>Embryophyta</taxon>
        <taxon>Tracheophyta</taxon>
        <taxon>Spermatophyta</taxon>
        <taxon>Magnoliopsida</taxon>
        <taxon>Liliopsida</taxon>
        <taxon>Poales</taxon>
        <taxon>Poaceae</taxon>
        <taxon>BOP clade</taxon>
        <taxon>Oryzoideae</taxon>
        <taxon>Oryzeae</taxon>
        <taxon>Oryzinae</taxon>
        <taxon>Oryza</taxon>
    </lineage>
</organism>
<dbReference type="InterPro" id="IPR044797">
    <property type="entry name" value="At4g06598-like"/>
</dbReference>
<evidence type="ECO:0000256" key="2">
    <source>
        <dbReference type="ARBA" id="ARBA00023163"/>
    </source>
</evidence>
<keyword evidence="1" id="KW-0805">Transcription regulation</keyword>
<keyword evidence="7" id="KW-1185">Reference proteome</keyword>
<feature type="region of interest" description="Disordered" evidence="4">
    <location>
        <begin position="1"/>
        <end position="65"/>
    </location>
</feature>
<dbReference type="EnsemblPlants" id="OMERI11G05850.2">
    <property type="protein sequence ID" value="OMERI11G05850.2"/>
    <property type="gene ID" value="OMERI11G05850"/>
</dbReference>
<evidence type="ECO:0000313" key="7">
    <source>
        <dbReference type="Proteomes" id="UP000008021"/>
    </source>
</evidence>
<feature type="coiled-coil region" evidence="3">
    <location>
        <begin position="233"/>
        <end position="288"/>
    </location>
</feature>
<dbReference type="Gene3D" id="1.20.5.170">
    <property type="match status" value="1"/>
</dbReference>
<dbReference type="Gramene" id="OMERI11G05850.2">
    <property type="protein sequence ID" value="OMERI11G05850.2"/>
    <property type="gene ID" value="OMERI11G05850"/>
</dbReference>
<dbReference type="SUPFAM" id="SSF57959">
    <property type="entry name" value="Leucine zipper domain"/>
    <property type="match status" value="1"/>
</dbReference>
<dbReference type="AlphaFoldDB" id="A0A0E0F3R4"/>
<protein>
    <recommendedName>
        <fullName evidence="5">BZIP domain-containing protein</fullName>
    </recommendedName>
</protein>
<proteinExistence type="predicted"/>
<dbReference type="PANTHER" id="PTHR46835:SF8">
    <property type="entry name" value="BZIP TRANSCRIPTION FACTOR FAMILY PROTEIN, EXPRESSED"/>
    <property type="match status" value="1"/>
</dbReference>
<evidence type="ECO:0000256" key="1">
    <source>
        <dbReference type="ARBA" id="ARBA00023015"/>
    </source>
</evidence>
<feature type="compositionally biased region" description="Basic residues" evidence="4">
    <location>
        <begin position="41"/>
        <end position="56"/>
    </location>
</feature>
<reference evidence="6" key="1">
    <citation type="submission" date="2015-04" db="UniProtKB">
        <authorList>
            <consortium name="EnsemblPlants"/>
        </authorList>
    </citation>
    <scope>IDENTIFICATION</scope>
</reference>
<feature type="region of interest" description="Disordered" evidence="4">
    <location>
        <begin position="371"/>
        <end position="392"/>
    </location>
</feature>
<keyword evidence="2" id="KW-0804">Transcription</keyword>
<evidence type="ECO:0000256" key="3">
    <source>
        <dbReference type="SAM" id="Coils"/>
    </source>
</evidence>
<dbReference type="InterPro" id="IPR044759">
    <property type="entry name" value="bZIP_RF2"/>
</dbReference>
<dbReference type="SMART" id="SM00338">
    <property type="entry name" value="BRLZ"/>
    <property type="match status" value="1"/>
</dbReference>
<dbReference type="InterPro" id="IPR004827">
    <property type="entry name" value="bZIP"/>
</dbReference>
<feature type="domain" description="BZIP" evidence="5">
    <location>
        <begin position="218"/>
        <end position="277"/>
    </location>
</feature>
<dbReference type="Proteomes" id="UP000008021">
    <property type="component" value="Chromosome 11"/>
</dbReference>
<feature type="region of interest" description="Disordered" evidence="4">
    <location>
        <begin position="309"/>
        <end position="331"/>
    </location>
</feature>
<accession>A0A0E0F3R4</accession>
<reference evidence="6" key="2">
    <citation type="submission" date="2018-05" db="EMBL/GenBank/DDBJ databases">
        <title>OmerRS3 (Oryza meridionalis Reference Sequence Version 3).</title>
        <authorList>
            <person name="Zhang J."/>
            <person name="Kudrna D."/>
            <person name="Lee S."/>
            <person name="Talag J."/>
            <person name="Welchert J."/>
            <person name="Wing R.A."/>
        </authorList>
    </citation>
    <scope>NUCLEOTIDE SEQUENCE [LARGE SCALE GENOMIC DNA]</scope>
    <source>
        <strain evidence="6">cv. OR44</strain>
    </source>
</reference>
<dbReference type="PANTHER" id="PTHR46835">
    <property type="entry name" value="BASIC-LEUCINE ZIPPER (BZIP) TRANSCRIPTION FACTOR FAMILY PROTEIN-RELATED"/>
    <property type="match status" value="1"/>
</dbReference>
<evidence type="ECO:0000256" key="4">
    <source>
        <dbReference type="SAM" id="MobiDB-lite"/>
    </source>
</evidence>
<feature type="region of interest" description="Disordered" evidence="4">
    <location>
        <begin position="342"/>
        <end position="361"/>
    </location>
</feature>
<dbReference type="STRING" id="40149.A0A0E0F3R4"/>
<dbReference type="InterPro" id="IPR046347">
    <property type="entry name" value="bZIP_sf"/>
</dbReference>
<feature type="compositionally biased region" description="Basic and acidic residues" evidence="4">
    <location>
        <begin position="181"/>
        <end position="223"/>
    </location>
</feature>
<sequence length="392" mass="43624">MMMANAKLPKQALLPPRSPFPTAAGPYAGDHGPIARPQGAPHHRHGHGHGHGHHQRTSSESFIEEQPSWLDDLLNEPETPVRQHGRAGHRRSSSDSFALFDGGAAAGAYANGFEGMGGGGGQAAPWGGVQEYYAKPSSFGRQQGRPWEQGMNNLVNYRQGGGPPMPAKEKVGGHHGSPSVLRDHDHGMDRRSSDESGHDQKVGPERKDGVPPKHAQSEADTKRAKQQYAQRSRVRKLQYIAELERKVQALQSEGIDVSAEMEFLSQQNIMLDLENKALKQRLESLAQEQLIKRFQQEMFEREIGRLRSLYQQQQQQQKQPQPTTTLSRSNSRDLDSQFANLSLKHKDPNSGPLRTQSSSILVRDAISTKRYPWAATAEREPEGEKNKNLHVH</sequence>
<dbReference type="CDD" id="cd14703">
    <property type="entry name" value="bZIP_plant_RF2"/>
    <property type="match status" value="1"/>
</dbReference>
<dbReference type="GO" id="GO:0005634">
    <property type="term" value="C:nucleus"/>
    <property type="evidence" value="ECO:0007669"/>
    <property type="project" value="UniProtKB-ARBA"/>
</dbReference>
<name>A0A0E0F3R4_9ORYZ</name>
<feature type="compositionally biased region" description="Low complexity" evidence="4">
    <location>
        <begin position="311"/>
        <end position="325"/>
    </location>
</feature>
<dbReference type="GO" id="GO:0003700">
    <property type="term" value="F:DNA-binding transcription factor activity"/>
    <property type="evidence" value="ECO:0007669"/>
    <property type="project" value="InterPro"/>
</dbReference>
<feature type="compositionally biased region" description="Basic and acidic residues" evidence="4">
    <location>
        <begin position="377"/>
        <end position="392"/>
    </location>
</feature>
<evidence type="ECO:0000259" key="5">
    <source>
        <dbReference type="SMART" id="SM00338"/>
    </source>
</evidence>
<dbReference type="eggNOG" id="ENOG502QRDJ">
    <property type="taxonomic scope" value="Eukaryota"/>
</dbReference>
<feature type="region of interest" description="Disordered" evidence="4">
    <location>
        <begin position="152"/>
        <end position="231"/>
    </location>
</feature>
<evidence type="ECO:0000313" key="6">
    <source>
        <dbReference type="EnsemblPlants" id="OMERI11G05850.2"/>
    </source>
</evidence>